<reference evidence="3 4" key="1">
    <citation type="submission" date="2019-08" db="EMBL/GenBank/DDBJ databases">
        <title>Amphibian skin-associated Pigmentiphaga: genome sequence and occurrence across geography and hosts.</title>
        <authorList>
            <person name="Bletz M.C."/>
            <person name="Bunk B."/>
            <person name="Sproeer C."/>
            <person name="Biwer P."/>
            <person name="Reiter S."/>
            <person name="Rabemananjara F.C.E."/>
            <person name="Schulz S."/>
            <person name="Overmann J."/>
            <person name="Vences M."/>
        </authorList>
    </citation>
    <scope>NUCLEOTIDE SEQUENCE [LARGE SCALE GENOMIC DNA]</scope>
    <source>
        <strain evidence="3 4">Mada1488</strain>
    </source>
</reference>
<sequence length="291" mass="32746">MPHLDTDKLRIAYTDDGPKDAPPVLLLHGWPDDPHTWDHLRQQLLAEGKRVIVPALRGCGDTTFLNTDTPRSGQMSALVTDILDFASGLQLSRFSVVGHDWGGRIAYNLALVAPDRVQRCVAMSFGWTGGNFNQPLGIDQARNFWYHWYLATERGAQALRDDRRGFTRFIWQTWSPDWQFDDDTFERTAAAFDNPDWAEVVIHYYRHRWGLAPSDPAYQVMDEALAARSIISVPTLVLHGDGDTCNPAATSAGKEAFFSGPYQRVVVPRAGHFPQREQPCIVADAVLGWLR</sequence>
<dbReference type="OrthoDB" id="9780765at2"/>
<evidence type="ECO:0000259" key="2">
    <source>
        <dbReference type="Pfam" id="PF00561"/>
    </source>
</evidence>
<keyword evidence="1 3" id="KW-0378">Hydrolase</keyword>
<dbReference type="PRINTS" id="PR00412">
    <property type="entry name" value="EPOXHYDRLASE"/>
</dbReference>
<dbReference type="Gene3D" id="3.40.50.1820">
    <property type="entry name" value="alpha/beta hydrolase"/>
    <property type="match status" value="1"/>
</dbReference>
<dbReference type="PANTHER" id="PTHR43329">
    <property type="entry name" value="EPOXIDE HYDROLASE"/>
    <property type="match status" value="1"/>
</dbReference>
<feature type="domain" description="AB hydrolase-1" evidence="2">
    <location>
        <begin position="22"/>
        <end position="276"/>
    </location>
</feature>
<protein>
    <submittedName>
        <fullName evidence="3">Alpha/beta hydrolase</fullName>
    </submittedName>
</protein>
<dbReference type="SUPFAM" id="SSF53474">
    <property type="entry name" value="alpha/beta-Hydrolases"/>
    <property type="match status" value="1"/>
</dbReference>
<keyword evidence="4" id="KW-1185">Reference proteome</keyword>
<name>A0A5C0AXS9_9BURK</name>
<accession>A0A5C0AXS9</accession>
<proteinExistence type="predicted"/>
<evidence type="ECO:0000313" key="3">
    <source>
        <dbReference type="EMBL" id="QEI05187.1"/>
    </source>
</evidence>
<dbReference type="Pfam" id="PF00561">
    <property type="entry name" value="Abhydrolase_1"/>
    <property type="match status" value="1"/>
</dbReference>
<dbReference type="InterPro" id="IPR000639">
    <property type="entry name" value="Epox_hydrolase-like"/>
</dbReference>
<dbReference type="EMBL" id="CP043046">
    <property type="protein sequence ID" value="QEI05187.1"/>
    <property type="molecule type" value="Genomic_DNA"/>
</dbReference>
<evidence type="ECO:0000256" key="1">
    <source>
        <dbReference type="ARBA" id="ARBA00022801"/>
    </source>
</evidence>
<dbReference type="GO" id="GO:0016787">
    <property type="term" value="F:hydrolase activity"/>
    <property type="evidence" value="ECO:0007669"/>
    <property type="project" value="UniProtKB-KW"/>
</dbReference>
<dbReference type="RefSeq" id="WP_148813252.1">
    <property type="nucleotide sequence ID" value="NZ_CP043046.1"/>
</dbReference>
<dbReference type="Proteomes" id="UP000325161">
    <property type="component" value="Chromosome"/>
</dbReference>
<dbReference type="PRINTS" id="PR00111">
    <property type="entry name" value="ABHYDROLASE"/>
</dbReference>
<gene>
    <name evidence="3" type="ORF">FXN63_04555</name>
</gene>
<evidence type="ECO:0000313" key="4">
    <source>
        <dbReference type="Proteomes" id="UP000325161"/>
    </source>
</evidence>
<dbReference type="KEGG" id="pacr:FXN63_04555"/>
<dbReference type="InterPro" id="IPR029058">
    <property type="entry name" value="AB_hydrolase_fold"/>
</dbReference>
<dbReference type="InterPro" id="IPR000073">
    <property type="entry name" value="AB_hydrolase_1"/>
</dbReference>
<organism evidence="3 4">
    <name type="scientific">Pigmentiphaga aceris</name>
    <dbReference type="NCBI Taxonomy" id="1940612"/>
    <lineage>
        <taxon>Bacteria</taxon>
        <taxon>Pseudomonadati</taxon>
        <taxon>Pseudomonadota</taxon>
        <taxon>Betaproteobacteria</taxon>
        <taxon>Burkholderiales</taxon>
        <taxon>Alcaligenaceae</taxon>
        <taxon>Pigmentiphaga</taxon>
    </lineage>
</organism>
<dbReference type="AlphaFoldDB" id="A0A5C0AXS9"/>